<name>A0ABW5KF47_9SPHI</name>
<dbReference type="Proteomes" id="UP001597545">
    <property type="component" value="Unassembled WGS sequence"/>
</dbReference>
<accession>A0ABW5KF47</accession>
<proteinExistence type="predicted"/>
<dbReference type="EMBL" id="JBHULR010000003">
    <property type="protein sequence ID" value="MFD2546804.1"/>
    <property type="molecule type" value="Genomic_DNA"/>
</dbReference>
<protein>
    <submittedName>
        <fullName evidence="2">Uncharacterized protein</fullName>
    </submittedName>
</protein>
<reference evidence="3" key="1">
    <citation type="journal article" date="2019" name="Int. J. Syst. Evol. Microbiol.">
        <title>The Global Catalogue of Microorganisms (GCM) 10K type strain sequencing project: providing services to taxonomists for standard genome sequencing and annotation.</title>
        <authorList>
            <consortium name="The Broad Institute Genomics Platform"/>
            <consortium name="The Broad Institute Genome Sequencing Center for Infectious Disease"/>
            <person name="Wu L."/>
            <person name="Ma J."/>
        </authorList>
    </citation>
    <scope>NUCLEOTIDE SEQUENCE [LARGE SCALE GENOMIC DNA]</scope>
    <source>
        <strain evidence="3">KCTC 42662</strain>
    </source>
</reference>
<dbReference type="RefSeq" id="WP_380903169.1">
    <property type="nucleotide sequence ID" value="NZ_JBHUEG010000007.1"/>
</dbReference>
<evidence type="ECO:0000313" key="3">
    <source>
        <dbReference type="Proteomes" id="UP001597545"/>
    </source>
</evidence>
<keyword evidence="3" id="KW-1185">Reference proteome</keyword>
<feature type="region of interest" description="Disordered" evidence="1">
    <location>
        <begin position="1"/>
        <end position="37"/>
    </location>
</feature>
<evidence type="ECO:0000313" key="2">
    <source>
        <dbReference type="EMBL" id="MFD2546804.1"/>
    </source>
</evidence>
<evidence type="ECO:0000256" key="1">
    <source>
        <dbReference type="SAM" id="MobiDB-lite"/>
    </source>
</evidence>
<comment type="caution">
    <text evidence="2">The sequence shown here is derived from an EMBL/GenBank/DDBJ whole genome shotgun (WGS) entry which is preliminary data.</text>
</comment>
<sequence length="37" mass="3845">MAPVSGERSGLTRGIPAVDSNGQGDLFGLNLNPNFDK</sequence>
<organism evidence="2 3">
    <name type="scientific">Sphingobacterium suaedae</name>
    <dbReference type="NCBI Taxonomy" id="1686402"/>
    <lineage>
        <taxon>Bacteria</taxon>
        <taxon>Pseudomonadati</taxon>
        <taxon>Bacteroidota</taxon>
        <taxon>Sphingobacteriia</taxon>
        <taxon>Sphingobacteriales</taxon>
        <taxon>Sphingobacteriaceae</taxon>
        <taxon>Sphingobacterium</taxon>
    </lineage>
</organism>
<gene>
    <name evidence="2" type="ORF">ACFSR5_03985</name>
</gene>